<dbReference type="InterPro" id="IPR003583">
    <property type="entry name" value="Hlx-hairpin-Hlx_DNA-bd_motif"/>
</dbReference>
<dbReference type="PANTHER" id="PTHR21180">
    <property type="entry name" value="ENDONUCLEASE/EXONUCLEASE/PHOSPHATASE FAMILY DOMAIN-CONTAINING PROTEIN 1"/>
    <property type="match status" value="1"/>
</dbReference>
<reference evidence="2 3" key="1">
    <citation type="submission" date="2019-08" db="EMBL/GenBank/DDBJ databases">
        <title>Deep-cultivation of Planctomycetes and their phenomic and genomic characterization uncovers novel biology.</title>
        <authorList>
            <person name="Wiegand S."/>
            <person name="Jogler M."/>
            <person name="Boedeker C."/>
            <person name="Pinto D."/>
            <person name="Vollmers J."/>
            <person name="Rivas-Marin E."/>
            <person name="Kohn T."/>
            <person name="Peeters S.H."/>
            <person name="Heuer A."/>
            <person name="Rast P."/>
            <person name="Oberbeckmann S."/>
            <person name="Bunk B."/>
            <person name="Jeske O."/>
            <person name="Meyerdierks A."/>
            <person name="Storesund J.E."/>
            <person name="Kallscheuer N."/>
            <person name="Luecker S."/>
            <person name="Lage O.M."/>
            <person name="Pohl T."/>
            <person name="Merkel B.J."/>
            <person name="Hornburger P."/>
            <person name="Mueller R.-W."/>
            <person name="Bruemmer F."/>
            <person name="Labrenz M."/>
            <person name="Spormann A.M."/>
            <person name="Op Den Camp H."/>
            <person name="Overmann J."/>
            <person name="Amann R."/>
            <person name="Jetten M.S.M."/>
            <person name="Mascher T."/>
            <person name="Medema M.H."/>
            <person name="Devos D.P."/>
            <person name="Kaster A.-K."/>
            <person name="Ovreas L."/>
            <person name="Rohde M."/>
            <person name="Galperin M.Y."/>
            <person name="Jogler C."/>
        </authorList>
    </citation>
    <scope>NUCLEOTIDE SEQUENCE [LARGE SCALE GENOMIC DNA]</scope>
    <source>
        <strain evidence="2 3">LF1</strain>
    </source>
</reference>
<gene>
    <name evidence="2" type="primary">comEA</name>
    <name evidence="2" type="ORF">LF1_26430</name>
</gene>
<dbReference type="RefSeq" id="WP_068266481.1">
    <property type="nucleotide sequence ID" value="NZ_LWSK01000122.1"/>
</dbReference>
<dbReference type="AlphaFoldDB" id="A0A5B1CL93"/>
<feature type="domain" description="Helix-hairpin-helix DNA-binding motif class 1" evidence="1">
    <location>
        <begin position="70"/>
        <end position="89"/>
    </location>
</feature>
<accession>A0A5B1CL93</accession>
<dbReference type="Gene3D" id="1.10.150.320">
    <property type="entry name" value="Photosystem II 12 kDa extrinsic protein"/>
    <property type="match status" value="1"/>
</dbReference>
<dbReference type="Pfam" id="PF12836">
    <property type="entry name" value="HHH_3"/>
    <property type="match status" value="1"/>
</dbReference>
<dbReference type="InterPro" id="IPR051675">
    <property type="entry name" value="Endo/Exo/Phosphatase_dom_1"/>
</dbReference>
<sequence length="132" mass="14408">MTQHNDRVEISSGAAIHPASPLQQRSVQSFILAASISACLFIAWNFPTHSSEPRPVITAVEFDLNSASVQELSLVPGIGPKLARRIIENRQRLGDFPTLESLQRVHGIGPRTTTRVATICVVELETPRVASK</sequence>
<dbReference type="GO" id="GO:0003677">
    <property type="term" value="F:DNA binding"/>
    <property type="evidence" value="ECO:0007669"/>
    <property type="project" value="InterPro"/>
</dbReference>
<dbReference type="Proteomes" id="UP000322699">
    <property type="component" value="Unassembled WGS sequence"/>
</dbReference>
<dbReference type="SUPFAM" id="SSF47781">
    <property type="entry name" value="RuvA domain 2-like"/>
    <property type="match status" value="1"/>
</dbReference>
<evidence type="ECO:0000313" key="2">
    <source>
        <dbReference type="EMBL" id="KAA1260104.1"/>
    </source>
</evidence>
<dbReference type="GO" id="GO:0006281">
    <property type="term" value="P:DNA repair"/>
    <property type="evidence" value="ECO:0007669"/>
    <property type="project" value="InterPro"/>
</dbReference>
<dbReference type="EMBL" id="VRLW01000001">
    <property type="protein sequence ID" value="KAA1260104.1"/>
    <property type="molecule type" value="Genomic_DNA"/>
</dbReference>
<comment type="caution">
    <text evidence="2">The sequence shown here is derived from an EMBL/GenBank/DDBJ whole genome shotgun (WGS) entry which is preliminary data.</text>
</comment>
<keyword evidence="3" id="KW-1185">Reference proteome</keyword>
<name>A0A5B1CL93_9BACT</name>
<evidence type="ECO:0000313" key="3">
    <source>
        <dbReference type="Proteomes" id="UP000322699"/>
    </source>
</evidence>
<feature type="domain" description="Helix-hairpin-helix DNA-binding motif class 1" evidence="1">
    <location>
        <begin position="100"/>
        <end position="119"/>
    </location>
</feature>
<dbReference type="InterPro" id="IPR010994">
    <property type="entry name" value="RuvA_2-like"/>
</dbReference>
<protein>
    <submittedName>
        <fullName evidence="2">ComE operon protein 1</fullName>
    </submittedName>
</protein>
<organism evidence="2 3">
    <name type="scientific">Rubripirellula obstinata</name>
    <dbReference type="NCBI Taxonomy" id="406547"/>
    <lineage>
        <taxon>Bacteria</taxon>
        <taxon>Pseudomonadati</taxon>
        <taxon>Planctomycetota</taxon>
        <taxon>Planctomycetia</taxon>
        <taxon>Pirellulales</taxon>
        <taxon>Pirellulaceae</taxon>
        <taxon>Rubripirellula</taxon>
    </lineage>
</organism>
<dbReference type="OrthoDB" id="9790239at2"/>
<evidence type="ECO:0000259" key="1">
    <source>
        <dbReference type="SMART" id="SM00278"/>
    </source>
</evidence>
<dbReference type="PANTHER" id="PTHR21180:SF32">
    <property type="entry name" value="ENDONUCLEASE_EXONUCLEASE_PHOSPHATASE FAMILY DOMAIN-CONTAINING PROTEIN 1"/>
    <property type="match status" value="1"/>
</dbReference>
<dbReference type="GO" id="GO:0015627">
    <property type="term" value="C:type II protein secretion system complex"/>
    <property type="evidence" value="ECO:0007669"/>
    <property type="project" value="TreeGrafter"/>
</dbReference>
<dbReference type="GO" id="GO:0015628">
    <property type="term" value="P:protein secretion by the type II secretion system"/>
    <property type="evidence" value="ECO:0007669"/>
    <property type="project" value="TreeGrafter"/>
</dbReference>
<dbReference type="SMART" id="SM00278">
    <property type="entry name" value="HhH1"/>
    <property type="match status" value="2"/>
</dbReference>
<proteinExistence type="predicted"/>